<gene>
    <name evidence="4" type="ORF">DNU06_13530</name>
</gene>
<protein>
    <recommendedName>
        <fullName evidence="3">Thiamine phosphate synthase/TenI domain-containing protein</fullName>
    </recommendedName>
</protein>
<dbReference type="GO" id="GO:0009228">
    <property type="term" value="P:thiamine biosynthetic process"/>
    <property type="evidence" value="ECO:0007669"/>
    <property type="project" value="UniProtKB-KW"/>
</dbReference>
<evidence type="ECO:0000256" key="2">
    <source>
        <dbReference type="ARBA" id="ARBA00022977"/>
    </source>
</evidence>
<dbReference type="InterPro" id="IPR013785">
    <property type="entry name" value="Aldolase_TIM"/>
</dbReference>
<sequence>MLKIILSYPTPVPNEISLINQVLASDIDYFHLRKPDYPPEDLIKLIEAIDEAYYYKIIIHNNFHLIKKYGLGGIHLNKAALSQICTIKESDKCHIEPILLLDKKLKVYNQIPDHISYSAHSFEEIENLPFETDYVFLSPIFNSISKPDYPSKFEDHNYLRSQLKNTNRTIIALGGVTEEKAETIKNLGFSGYVLLGEYWKDYLTSMHHKTVGSHVIYEGDSQAKNISKTVSKHNTLN</sequence>
<dbReference type="RefSeq" id="WP_111064027.1">
    <property type="nucleotide sequence ID" value="NZ_JBHUCU010000006.1"/>
</dbReference>
<dbReference type="Gene3D" id="3.20.20.70">
    <property type="entry name" value="Aldolase class I"/>
    <property type="match status" value="1"/>
</dbReference>
<reference evidence="4 5" key="1">
    <citation type="submission" date="2018-06" db="EMBL/GenBank/DDBJ databases">
        <title>The draft genome sequence of Crocinitomix sp. SM1701.</title>
        <authorList>
            <person name="Zhang X."/>
        </authorList>
    </citation>
    <scope>NUCLEOTIDE SEQUENCE [LARGE SCALE GENOMIC DNA]</scope>
    <source>
        <strain evidence="4 5">SM1701</strain>
    </source>
</reference>
<evidence type="ECO:0000313" key="4">
    <source>
        <dbReference type="EMBL" id="PZE16329.1"/>
    </source>
</evidence>
<dbReference type="GO" id="GO:0004789">
    <property type="term" value="F:thiamine-phosphate diphosphorylase activity"/>
    <property type="evidence" value="ECO:0007669"/>
    <property type="project" value="TreeGrafter"/>
</dbReference>
<dbReference type="CDD" id="cd00564">
    <property type="entry name" value="TMP_TenI"/>
    <property type="match status" value="1"/>
</dbReference>
<feature type="domain" description="Thiamine phosphate synthase/TenI" evidence="3">
    <location>
        <begin position="16"/>
        <end position="192"/>
    </location>
</feature>
<accession>A0A2W1MW52</accession>
<dbReference type="EMBL" id="QKSB01000009">
    <property type="protein sequence ID" value="PZE16329.1"/>
    <property type="molecule type" value="Genomic_DNA"/>
</dbReference>
<comment type="caution">
    <text evidence="4">The sequence shown here is derived from an EMBL/GenBank/DDBJ whole genome shotgun (WGS) entry which is preliminary data.</text>
</comment>
<dbReference type="InterPro" id="IPR036206">
    <property type="entry name" value="ThiamineP_synth_sf"/>
</dbReference>
<dbReference type="OrthoDB" id="194683at2"/>
<dbReference type="PANTHER" id="PTHR20857:SF15">
    <property type="entry name" value="THIAMINE-PHOSPHATE SYNTHASE"/>
    <property type="match status" value="1"/>
</dbReference>
<dbReference type="PANTHER" id="PTHR20857">
    <property type="entry name" value="THIAMINE-PHOSPHATE PYROPHOSPHORYLASE"/>
    <property type="match status" value="1"/>
</dbReference>
<comment type="pathway">
    <text evidence="1">Cofactor biosynthesis; thiamine diphosphate biosynthesis.</text>
</comment>
<evidence type="ECO:0000259" key="3">
    <source>
        <dbReference type="Pfam" id="PF02581"/>
    </source>
</evidence>
<evidence type="ECO:0000256" key="1">
    <source>
        <dbReference type="ARBA" id="ARBA00004948"/>
    </source>
</evidence>
<dbReference type="Pfam" id="PF02581">
    <property type="entry name" value="TMP-TENI"/>
    <property type="match status" value="1"/>
</dbReference>
<dbReference type="AlphaFoldDB" id="A0A2W1MW52"/>
<evidence type="ECO:0000313" key="5">
    <source>
        <dbReference type="Proteomes" id="UP000249248"/>
    </source>
</evidence>
<organism evidence="4 5">
    <name type="scientific">Putridiphycobacter roseus</name>
    <dbReference type="NCBI Taxonomy" id="2219161"/>
    <lineage>
        <taxon>Bacteria</taxon>
        <taxon>Pseudomonadati</taxon>
        <taxon>Bacteroidota</taxon>
        <taxon>Flavobacteriia</taxon>
        <taxon>Flavobacteriales</taxon>
        <taxon>Crocinitomicaceae</taxon>
        <taxon>Putridiphycobacter</taxon>
    </lineage>
</organism>
<name>A0A2W1MW52_9FLAO</name>
<proteinExistence type="predicted"/>
<dbReference type="InterPro" id="IPR022998">
    <property type="entry name" value="ThiamineP_synth_TenI"/>
</dbReference>
<keyword evidence="5" id="KW-1185">Reference proteome</keyword>
<dbReference type="GO" id="GO:0005737">
    <property type="term" value="C:cytoplasm"/>
    <property type="evidence" value="ECO:0007669"/>
    <property type="project" value="TreeGrafter"/>
</dbReference>
<keyword evidence="2" id="KW-0784">Thiamine biosynthesis</keyword>
<dbReference type="Proteomes" id="UP000249248">
    <property type="component" value="Unassembled WGS sequence"/>
</dbReference>
<dbReference type="SUPFAM" id="SSF51391">
    <property type="entry name" value="Thiamin phosphate synthase"/>
    <property type="match status" value="1"/>
</dbReference>